<comment type="caution">
    <text evidence="1">The sequence shown here is derived from an EMBL/GenBank/DDBJ whole genome shotgun (WGS) entry which is preliminary data.</text>
</comment>
<dbReference type="AlphaFoldDB" id="A0ABC8IY71"/>
<protein>
    <submittedName>
        <fullName evidence="1">Uncharacterized protein</fullName>
    </submittedName>
</protein>
<dbReference type="NCBIfam" id="TIGR01572">
    <property type="entry name" value="A_thl_para_3677"/>
    <property type="match status" value="1"/>
</dbReference>
<organism evidence="1 2">
    <name type="scientific">Eruca vesicaria subsp. sativa</name>
    <name type="common">Garden rocket</name>
    <name type="synonym">Eruca sativa</name>
    <dbReference type="NCBI Taxonomy" id="29727"/>
    <lineage>
        <taxon>Eukaryota</taxon>
        <taxon>Viridiplantae</taxon>
        <taxon>Streptophyta</taxon>
        <taxon>Embryophyta</taxon>
        <taxon>Tracheophyta</taxon>
        <taxon>Spermatophyta</taxon>
        <taxon>Magnoliopsida</taxon>
        <taxon>eudicotyledons</taxon>
        <taxon>Gunneridae</taxon>
        <taxon>Pentapetalae</taxon>
        <taxon>rosids</taxon>
        <taxon>malvids</taxon>
        <taxon>Brassicales</taxon>
        <taxon>Brassicaceae</taxon>
        <taxon>Brassiceae</taxon>
        <taxon>Eruca</taxon>
    </lineage>
</organism>
<accession>A0ABC8IY71</accession>
<dbReference type="Proteomes" id="UP001642260">
    <property type="component" value="Unassembled WGS sequence"/>
</dbReference>
<proteinExistence type="predicted"/>
<reference evidence="1 2" key="1">
    <citation type="submission" date="2022-03" db="EMBL/GenBank/DDBJ databases">
        <authorList>
            <person name="Macdonald S."/>
            <person name="Ahmed S."/>
            <person name="Newling K."/>
        </authorList>
    </citation>
    <scope>NUCLEOTIDE SEQUENCE [LARGE SCALE GENOMIC DNA]</scope>
</reference>
<dbReference type="PANTHER" id="PTHR31260">
    <property type="entry name" value="CYSTATIN/MONELLIN SUPERFAMILY PROTEIN"/>
    <property type="match status" value="1"/>
</dbReference>
<evidence type="ECO:0000313" key="1">
    <source>
        <dbReference type="EMBL" id="CAH8291256.1"/>
    </source>
</evidence>
<name>A0ABC8IY71_ERUVS</name>
<keyword evidence="2" id="KW-1185">Reference proteome</keyword>
<gene>
    <name evidence="1" type="ORF">ERUC_LOCUS1407</name>
</gene>
<dbReference type="Pfam" id="PF04776">
    <property type="entry name" value="protein_MS5"/>
    <property type="match status" value="1"/>
</dbReference>
<sequence length="358" mass="41506">MGGGRWRKKKEAKQDELVVVDSEYRVRRRSYGLWEKKIKSLRKSKEESIRKREVALHKETAELWRKVWETDGFDMGELRDHRYWGMHAFEGGEDCPIEVQLYAKLGLHRYNMLEGTNLQLHEIEKYNREGNFMPARYYITSLAEDPATQSLVTFQTELYERSCNTLKHTCVIARLKGTKSTENVDHFHDDRDLPKWPSFDDDKCSRFLYEVLESEWEENDWIGLYLEVAVVTTDRQNDNPNLSGLKILNVVVETEENLPKETLLKCFRSVVVYITYDEDVGGDNGLNIMKPDKKELSGQRYRLPNQVLGTGSKPSTRIDGVAPARVLDTLPIYVLCRTRGLPCQVSFATNSMVLLLAQ</sequence>
<dbReference type="InterPro" id="IPR006462">
    <property type="entry name" value="MS5"/>
</dbReference>
<dbReference type="EMBL" id="CAKOAT010047377">
    <property type="protein sequence ID" value="CAH8291256.1"/>
    <property type="molecule type" value="Genomic_DNA"/>
</dbReference>
<evidence type="ECO:0000313" key="2">
    <source>
        <dbReference type="Proteomes" id="UP001642260"/>
    </source>
</evidence>
<dbReference type="PANTHER" id="PTHR31260:SF50">
    <property type="entry name" value="MS5 PROTEIN"/>
    <property type="match status" value="1"/>
</dbReference>